<evidence type="ECO:0000313" key="1">
    <source>
        <dbReference type="EMBL" id="JAD38950.1"/>
    </source>
</evidence>
<reference evidence="1" key="1">
    <citation type="submission" date="2014-09" db="EMBL/GenBank/DDBJ databases">
        <authorList>
            <person name="Magalhaes I.L.F."/>
            <person name="Oliveira U."/>
            <person name="Santos F.R."/>
            <person name="Vidigal T.H.D.A."/>
            <person name="Brescovit A.D."/>
            <person name="Santos A.J."/>
        </authorList>
    </citation>
    <scope>NUCLEOTIDE SEQUENCE</scope>
    <source>
        <tissue evidence="1">Shoot tissue taken approximately 20 cm above the soil surface</tissue>
    </source>
</reference>
<name>A0A0A8ZQB0_ARUDO</name>
<dbReference type="AlphaFoldDB" id="A0A0A8ZQB0"/>
<reference evidence="1" key="2">
    <citation type="journal article" date="2015" name="Data Brief">
        <title>Shoot transcriptome of the giant reed, Arundo donax.</title>
        <authorList>
            <person name="Barrero R.A."/>
            <person name="Guerrero F.D."/>
            <person name="Moolhuijzen P."/>
            <person name="Goolsby J.A."/>
            <person name="Tidwell J."/>
            <person name="Bellgard S.E."/>
            <person name="Bellgard M.I."/>
        </authorList>
    </citation>
    <scope>NUCLEOTIDE SEQUENCE</scope>
    <source>
        <tissue evidence="1">Shoot tissue taken approximately 20 cm above the soil surface</tissue>
    </source>
</reference>
<proteinExistence type="predicted"/>
<organism evidence="1">
    <name type="scientific">Arundo donax</name>
    <name type="common">Giant reed</name>
    <name type="synonym">Donax arundinaceus</name>
    <dbReference type="NCBI Taxonomy" id="35708"/>
    <lineage>
        <taxon>Eukaryota</taxon>
        <taxon>Viridiplantae</taxon>
        <taxon>Streptophyta</taxon>
        <taxon>Embryophyta</taxon>
        <taxon>Tracheophyta</taxon>
        <taxon>Spermatophyta</taxon>
        <taxon>Magnoliopsida</taxon>
        <taxon>Liliopsida</taxon>
        <taxon>Poales</taxon>
        <taxon>Poaceae</taxon>
        <taxon>PACMAD clade</taxon>
        <taxon>Arundinoideae</taxon>
        <taxon>Arundineae</taxon>
        <taxon>Arundo</taxon>
    </lineage>
</organism>
<dbReference type="EMBL" id="GBRH01258945">
    <property type="protein sequence ID" value="JAD38950.1"/>
    <property type="molecule type" value="Transcribed_RNA"/>
</dbReference>
<sequence>MSLCLATFTSPMPAMGKSSV</sequence>
<protein>
    <submittedName>
        <fullName evidence="1">Uncharacterized protein</fullName>
    </submittedName>
</protein>
<accession>A0A0A8ZQB0</accession>